<comment type="caution">
    <text evidence="2">The sequence shown here is derived from an EMBL/GenBank/DDBJ whole genome shotgun (WGS) entry which is preliminary data.</text>
</comment>
<keyword evidence="1" id="KW-0812">Transmembrane</keyword>
<feature type="transmembrane region" description="Helical" evidence="1">
    <location>
        <begin position="102"/>
        <end position="120"/>
    </location>
</feature>
<gene>
    <name evidence="2" type="ORF">COS99_01165</name>
</gene>
<dbReference type="PROSITE" id="PS51257">
    <property type="entry name" value="PROKAR_LIPOPROTEIN"/>
    <property type="match status" value="1"/>
</dbReference>
<dbReference type="NCBIfam" id="NF033919">
    <property type="entry name" value="PA2779_fam"/>
    <property type="match status" value="1"/>
</dbReference>
<evidence type="ECO:0008006" key="4">
    <source>
        <dbReference type="Google" id="ProtNLM"/>
    </source>
</evidence>
<dbReference type="InterPro" id="IPR046735">
    <property type="entry name" value="PA2779-like"/>
</dbReference>
<proteinExistence type="predicted"/>
<dbReference type="AlphaFoldDB" id="A0A2J0KUR3"/>
<name>A0A2J0KUR3_9BACT</name>
<keyword evidence="1" id="KW-1133">Transmembrane helix</keyword>
<organism evidence="2 3">
    <name type="scientific">Candidatus Aquitaenariimonas noxiae</name>
    <dbReference type="NCBI Taxonomy" id="1974741"/>
    <lineage>
        <taxon>Bacteria</taxon>
        <taxon>Pseudomonadati</taxon>
        <taxon>Candidatus Omnitrophota</taxon>
        <taxon>Candidatus Aquitaenariimonas</taxon>
    </lineage>
</organism>
<protein>
    <recommendedName>
        <fullName evidence="4">PA2779 family protein</fullName>
    </recommendedName>
</protein>
<sequence>MTFERILKEKKVYFVMLLLTLWFSCIPSPSFALPVSSCEQGVNLSQDKEIINSFLEQELVVKKLTDMGLSKEEISSRLDKLSDTQIHALAMKVERIKAGGDGWVILIVIIALIAVIFFLLTHEVTVERKDTRR</sequence>
<evidence type="ECO:0000313" key="2">
    <source>
        <dbReference type="EMBL" id="PIU42242.1"/>
    </source>
</evidence>
<keyword evidence="1" id="KW-0472">Membrane</keyword>
<reference evidence="2 3" key="1">
    <citation type="submission" date="2017-09" db="EMBL/GenBank/DDBJ databases">
        <title>Depth-based differentiation of microbial function through sediment-hosted aquifers and enrichment of novel symbionts in the deep terrestrial subsurface.</title>
        <authorList>
            <person name="Probst A.J."/>
            <person name="Ladd B."/>
            <person name="Jarett J.K."/>
            <person name="Geller-Mcgrath D.E."/>
            <person name="Sieber C.M."/>
            <person name="Emerson J.B."/>
            <person name="Anantharaman K."/>
            <person name="Thomas B.C."/>
            <person name="Malmstrom R."/>
            <person name="Stieglmeier M."/>
            <person name="Klingl A."/>
            <person name="Woyke T."/>
            <person name="Ryan C.M."/>
            <person name="Banfield J.F."/>
        </authorList>
    </citation>
    <scope>NUCLEOTIDE SEQUENCE [LARGE SCALE GENOMIC DNA]</scope>
    <source>
        <strain evidence="2">CG07_land_8_20_14_0_80_42_15</strain>
    </source>
</reference>
<evidence type="ECO:0000256" key="1">
    <source>
        <dbReference type="SAM" id="Phobius"/>
    </source>
</evidence>
<accession>A0A2J0KUR3</accession>
<dbReference type="EMBL" id="PEWV01000013">
    <property type="protein sequence ID" value="PIU42242.1"/>
    <property type="molecule type" value="Genomic_DNA"/>
</dbReference>
<evidence type="ECO:0000313" key="3">
    <source>
        <dbReference type="Proteomes" id="UP000230052"/>
    </source>
</evidence>
<dbReference type="Proteomes" id="UP000230052">
    <property type="component" value="Unassembled WGS sequence"/>
</dbReference>
<dbReference type="Pfam" id="PF20332">
    <property type="entry name" value="DUF6627"/>
    <property type="match status" value="1"/>
</dbReference>